<feature type="compositionally biased region" description="Low complexity" evidence="14">
    <location>
        <begin position="786"/>
        <end position="796"/>
    </location>
</feature>
<feature type="region of interest" description="Disordered" evidence="14">
    <location>
        <begin position="1"/>
        <end position="35"/>
    </location>
</feature>
<keyword evidence="9" id="KW-0851">Voltage-gated channel</keyword>
<keyword evidence="18" id="KW-1185">Reference proteome</keyword>
<dbReference type="PANTHER" id="PTHR46988">
    <property type="entry name" value="TWO PORE CALCIUM CHANNEL PROTEIN 1"/>
    <property type="match status" value="1"/>
</dbReference>
<feature type="domain" description="EF-hand" evidence="16">
    <location>
        <begin position="390"/>
        <end position="425"/>
    </location>
</feature>
<feature type="transmembrane region" description="Helical" evidence="15">
    <location>
        <begin position="310"/>
        <end position="333"/>
    </location>
</feature>
<keyword evidence="4" id="KW-0813">Transport</keyword>
<feature type="region of interest" description="Disordered" evidence="14">
    <location>
        <begin position="784"/>
        <end position="807"/>
    </location>
</feature>
<evidence type="ECO:0000256" key="7">
    <source>
        <dbReference type="ARBA" id="ARBA00022737"/>
    </source>
</evidence>
<comment type="subcellular location">
    <subcellularLocation>
        <location evidence="1">Membrane</location>
        <topology evidence="1">Multi-pass membrane protein</topology>
    </subcellularLocation>
</comment>
<keyword evidence="11" id="KW-0406">Ion transport</keyword>
<feature type="transmembrane region" description="Helical" evidence="15">
    <location>
        <begin position="236"/>
        <end position="261"/>
    </location>
</feature>
<dbReference type="SUPFAM" id="SSF47473">
    <property type="entry name" value="EF-hand"/>
    <property type="match status" value="1"/>
</dbReference>
<evidence type="ECO:0000256" key="6">
    <source>
        <dbReference type="ARBA" id="ARBA00022692"/>
    </source>
</evidence>
<organism evidence="17 18">
    <name type="scientific">Ostreobium quekettii</name>
    <dbReference type="NCBI Taxonomy" id="121088"/>
    <lineage>
        <taxon>Eukaryota</taxon>
        <taxon>Viridiplantae</taxon>
        <taxon>Chlorophyta</taxon>
        <taxon>core chlorophytes</taxon>
        <taxon>Ulvophyceae</taxon>
        <taxon>TCBD clade</taxon>
        <taxon>Bryopsidales</taxon>
        <taxon>Ostreobineae</taxon>
        <taxon>Ostreobiaceae</taxon>
        <taxon>Ostreobium</taxon>
    </lineage>
</organism>
<evidence type="ECO:0000256" key="2">
    <source>
        <dbReference type="ARBA" id="ARBA00009286"/>
    </source>
</evidence>
<dbReference type="EMBL" id="CAJHUC010000946">
    <property type="protein sequence ID" value="CAD7699042.1"/>
    <property type="molecule type" value="Genomic_DNA"/>
</dbReference>
<dbReference type="InterPro" id="IPR018247">
    <property type="entry name" value="EF_Hand_1_Ca_BS"/>
</dbReference>
<feature type="transmembrane region" description="Helical" evidence="15">
    <location>
        <begin position="273"/>
        <end position="290"/>
    </location>
</feature>
<dbReference type="Gene3D" id="1.10.287.70">
    <property type="match status" value="2"/>
</dbReference>
<dbReference type="PROSITE" id="PS50222">
    <property type="entry name" value="EF_HAND_2"/>
    <property type="match status" value="1"/>
</dbReference>
<keyword evidence="7" id="KW-0677">Repeat</keyword>
<name>A0A8S1IZ29_9CHLO</name>
<evidence type="ECO:0000256" key="12">
    <source>
        <dbReference type="ARBA" id="ARBA00023136"/>
    </source>
</evidence>
<keyword evidence="10 15" id="KW-1133">Transmembrane helix</keyword>
<dbReference type="PANTHER" id="PTHR46988:SF2">
    <property type="entry name" value="TWO PORE CALCIUM CHANNEL PROTEIN 1"/>
    <property type="match status" value="1"/>
</dbReference>
<evidence type="ECO:0000256" key="9">
    <source>
        <dbReference type="ARBA" id="ARBA00022882"/>
    </source>
</evidence>
<dbReference type="Proteomes" id="UP000708148">
    <property type="component" value="Unassembled WGS sequence"/>
</dbReference>
<dbReference type="AlphaFoldDB" id="A0A8S1IZ29"/>
<keyword evidence="5" id="KW-0107">Calcium channel</keyword>
<evidence type="ECO:0000256" key="15">
    <source>
        <dbReference type="SAM" id="Phobius"/>
    </source>
</evidence>
<evidence type="ECO:0000256" key="14">
    <source>
        <dbReference type="SAM" id="MobiDB-lite"/>
    </source>
</evidence>
<sequence length="828" mass="93836">MVNPKGDGKQDPIRQPLMGGDGAGEDGVEERANGDKGRIDDGLAAMAGISVRLGSAAPNVRRASRFVEDAFFGVSRVHPLETPQGQRWYHVASKVRDPMVLVLWCYVLLTFFERPQWCIHSAKLRSLDMCTDELYPTFNAPFLNRWADLAIELVFLALLCGQLVVQYLAFGRGTFAGLLNKMFVGLMVLAVADVIYAYTTPYSWTRLAPFIRVLLLTVRHKEIHGQFEVMWRILPAFGSISVLFAVFLLLFAWCGCILFTGDTDEGDMDIEENLYFSSLLEGMWTLIVLTTTNNSPNMIMPAYTANRLAILYYMLFLLLAYFFGLNMITAIIYKEYNNSRENNSAKRLAQREESLRQAFALLDEGSGSLSAEKMMEMFKELNRATEIDYIAEDRARLLFAAVDADGNKAVTEEEFMSVCDVLQVRFVEMKMAVPLEVRFPVMFKKRWFRSFCSFINGKLFEYIIDGLLLMNAVLFAMESAQTVGWNTENMTYLSVMSDIMETCFSLLFVLEVVAKVYVNGWATYWRKFSNKFDFVVTVATVVASLYVYLPGAYSNAKLIRWLQACRILRVVRFLVRWRSFRVIGTTFVKMLGPATRLLKVLFVIIFLFSALGVEIFGGKINRDPNSPYRAELENKAHGFAHPAKEYDFVAVNFNDMLSGMVTLFMFLVVNNWDTLVSGFVAVTSPWFRIFFVAFHFLGVLLCLNVATSFIIDIAIEFYSVDDKRKVIFDGGEAIVGNEIIIEADSITGTETGLKGRYRVIMPDSQIAQDANELMNRIFHPSKNKSEASSSAREQAQPTLQQVQSTLQRIGSTANRLKLPSVYEQDDRP</sequence>
<dbReference type="Gene3D" id="1.20.120.350">
    <property type="entry name" value="Voltage-gated potassium channels. Chain C"/>
    <property type="match status" value="1"/>
</dbReference>
<keyword evidence="13" id="KW-0407">Ion channel</keyword>
<feature type="transmembrane region" description="Helical" evidence="15">
    <location>
        <begin position="182"/>
        <end position="199"/>
    </location>
</feature>
<accession>A0A8S1IZ29</accession>
<keyword evidence="8" id="KW-0106">Calcium</keyword>
<dbReference type="InterPro" id="IPR044581">
    <property type="entry name" value="TPC1_plant"/>
</dbReference>
<feature type="transmembrane region" description="Helical" evidence="15">
    <location>
        <begin position="149"/>
        <end position="170"/>
    </location>
</feature>
<dbReference type="PROSITE" id="PS00018">
    <property type="entry name" value="EF_HAND_1"/>
    <property type="match status" value="1"/>
</dbReference>
<comment type="subunit">
    <text evidence="3">Homodimer.</text>
</comment>
<evidence type="ECO:0000256" key="11">
    <source>
        <dbReference type="ARBA" id="ARBA00023065"/>
    </source>
</evidence>
<evidence type="ECO:0000256" key="1">
    <source>
        <dbReference type="ARBA" id="ARBA00004141"/>
    </source>
</evidence>
<feature type="transmembrane region" description="Helical" evidence="15">
    <location>
        <begin position="499"/>
        <end position="518"/>
    </location>
</feature>
<keyword evidence="5" id="KW-0109">Calcium transport</keyword>
<comment type="similarity">
    <text evidence="2">Belongs to the calcium channel alpha-1 subunit (TC 1.A.1.11) family. Two pore calcium channel subfamily.</text>
</comment>
<dbReference type="CDD" id="cd00051">
    <property type="entry name" value="EFh"/>
    <property type="match status" value="1"/>
</dbReference>
<dbReference type="Pfam" id="PF00520">
    <property type="entry name" value="Ion_trans"/>
    <property type="match status" value="2"/>
</dbReference>
<keyword evidence="12 15" id="KW-0472">Membrane</keyword>
<evidence type="ECO:0000256" key="10">
    <source>
        <dbReference type="ARBA" id="ARBA00022989"/>
    </source>
</evidence>
<feature type="transmembrane region" description="Helical" evidence="15">
    <location>
        <begin position="530"/>
        <end position="549"/>
    </location>
</feature>
<dbReference type="GO" id="GO:0034702">
    <property type="term" value="C:monoatomic ion channel complex"/>
    <property type="evidence" value="ECO:0007669"/>
    <property type="project" value="UniProtKB-KW"/>
</dbReference>
<evidence type="ECO:0000256" key="5">
    <source>
        <dbReference type="ARBA" id="ARBA00022673"/>
    </source>
</evidence>
<dbReference type="GO" id="GO:0005509">
    <property type="term" value="F:calcium ion binding"/>
    <property type="evidence" value="ECO:0007669"/>
    <property type="project" value="InterPro"/>
</dbReference>
<feature type="transmembrane region" description="Helical" evidence="15">
    <location>
        <begin position="597"/>
        <end position="616"/>
    </location>
</feature>
<evidence type="ECO:0000256" key="8">
    <source>
        <dbReference type="ARBA" id="ARBA00022837"/>
    </source>
</evidence>
<dbReference type="InterPro" id="IPR002048">
    <property type="entry name" value="EF_hand_dom"/>
</dbReference>
<feature type="transmembrane region" description="Helical" evidence="15">
    <location>
        <begin position="689"/>
        <end position="715"/>
    </location>
</feature>
<evidence type="ECO:0000256" key="4">
    <source>
        <dbReference type="ARBA" id="ARBA00022448"/>
    </source>
</evidence>
<evidence type="ECO:0000259" key="16">
    <source>
        <dbReference type="PROSITE" id="PS50222"/>
    </source>
</evidence>
<dbReference type="Gene3D" id="1.10.238.10">
    <property type="entry name" value="EF-hand"/>
    <property type="match status" value="1"/>
</dbReference>
<dbReference type="SUPFAM" id="SSF81324">
    <property type="entry name" value="Voltage-gated potassium channels"/>
    <property type="match status" value="2"/>
</dbReference>
<dbReference type="GO" id="GO:0005245">
    <property type="term" value="F:voltage-gated calcium channel activity"/>
    <property type="evidence" value="ECO:0007669"/>
    <property type="project" value="InterPro"/>
</dbReference>
<keyword evidence="6 15" id="KW-0812">Transmembrane</keyword>
<feature type="compositionally biased region" description="Basic and acidic residues" evidence="14">
    <location>
        <begin position="1"/>
        <end position="12"/>
    </location>
</feature>
<evidence type="ECO:0000256" key="13">
    <source>
        <dbReference type="ARBA" id="ARBA00023303"/>
    </source>
</evidence>
<dbReference type="InterPro" id="IPR027359">
    <property type="entry name" value="Volt_channel_dom_sf"/>
</dbReference>
<feature type="compositionally biased region" description="Polar residues" evidence="14">
    <location>
        <begin position="797"/>
        <end position="807"/>
    </location>
</feature>
<evidence type="ECO:0000313" key="17">
    <source>
        <dbReference type="EMBL" id="CAD7699042.1"/>
    </source>
</evidence>
<evidence type="ECO:0000256" key="3">
    <source>
        <dbReference type="ARBA" id="ARBA00011738"/>
    </source>
</evidence>
<dbReference type="InterPro" id="IPR005821">
    <property type="entry name" value="Ion_trans_dom"/>
</dbReference>
<dbReference type="InterPro" id="IPR011992">
    <property type="entry name" value="EF-hand-dom_pair"/>
</dbReference>
<gene>
    <name evidence="17" type="ORF">OSTQU699_LOCUS4401</name>
</gene>
<comment type="caution">
    <text evidence="17">The sequence shown here is derived from an EMBL/GenBank/DDBJ whole genome shotgun (WGS) entry which is preliminary data.</text>
</comment>
<evidence type="ECO:0000313" key="18">
    <source>
        <dbReference type="Proteomes" id="UP000708148"/>
    </source>
</evidence>
<dbReference type="OrthoDB" id="541396at2759"/>
<reference evidence="17" key="1">
    <citation type="submission" date="2020-12" db="EMBL/GenBank/DDBJ databases">
        <authorList>
            <person name="Iha C."/>
        </authorList>
    </citation>
    <scope>NUCLEOTIDE SEQUENCE</scope>
</reference>
<protein>
    <recommendedName>
        <fullName evidence="16">EF-hand domain-containing protein</fullName>
    </recommendedName>
</protein>
<proteinExistence type="inferred from homology"/>